<dbReference type="InterPro" id="IPR029151">
    <property type="entry name" value="Sensor-like_sf"/>
</dbReference>
<dbReference type="EMBL" id="JAGETV010000005">
    <property type="protein sequence ID" value="MBO1926797.1"/>
    <property type="molecule type" value="Genomic_DNA"/>
</dbReference>
<evidence type="ECO:0000313" key="3">
    <source>
        <dbReference type="EMBL" id="MBO1926797.1"/>
    </source>
</evidence>
<dbReference type="InterPro" id="IPR052163">
    <property type="entry name" value="DGC-Regulatory_Protein"/>
</dbReference>
<keyword evidence="4" id="KW-1185">Reference proteome</keyword>
<dbReference type="SUPFAM" id="SSF103190">
    <property type="entry name" value="Sensory domain-like"/>
    <property type="match status" value="2"/>
</dbReference>
<evidence type="ECO:0000256" key="1">
    <source>
        <dbReference type="SAM" id="Phobius"/>
    </source>
</evidence>
<accession>A0ABS3Q3C1</accession>
<reference evidence="3 4" key="1">
    <citation type="submission" date="2021-03" db="EMBL/GenBank/DDBJ databases">
        <title>Thiomicrorhabdus sp.nov.,novel sulfur-oxidizing bacteria isolated from coastal sediment.</title>
        <authorList>
            <person name="Liu X."/>
        </authorList>
    </citation>
    <scope>NUCLEOTIDE SEQUENCE [LARGE SCALE GENOMIC DNA]</scope>
    <source>
        <strain evidence="3 4">6S2-11</strain>
    </source>
</reference>
<keyword evidence="1" id="KW-1133">Transmembrane helix</keyword>
<dbReference type="PROSITE" id="PS50887">
    <property type="entry name" value="GGDEF"/>
    <property type="match status" value="1"/>
</dbReference>
<dbReference type="Proteomes" id="UP000664835">
    <property type="component" value="Unassembled WGS sequence"/>
</dbReference>
<dbReference type="Gene3D" id="3.30.450.20">
    <property type="entry name" value="PAS domain"/>
    <property type="match status" value="2"/>
</dbReference>
<sequence>MSILKKQNSTVNLKEQILLFIGIFLLISATVIALFLSWYLGQSKLEFANYQTQELNSLELYQHDIANEYNSVLADLNILSSLPQMQNDKNNDKVKRELQLIYQKFAEMRHRYNQIRYLDNDGNELIRVNYNQGQVYVVPDHELQKKQHRYYVEDIKQLKAEQIYISPFDLNIEHKVIEEPYRPMIRLGKRLFDANHQPNGMLIINYEGKYLLKTLEHGHQILSEKAKLMLLNQDGYWLKASDPKLEWGFMFSHKKDLTYKVLYPDVWQAMSENNAGQYENKDGLYTFEKFDPLNPSDKKEPHNLHKLISTVGHQNATWILVSHLPQDDYHAQTNQTVQDNLLYLLILAIGSVLVSFLLARYQYEQHKLVNRNKFLANHDPLTGLYNRMALDQELPLKLSEANKSDKCCCVYYIDLDHFKPVNDNFGHDVGDEVLKIVANRLRGVIRKNSDMVIRLGGDEIMVLACNLDDPKKKAIFGNKLMSIFKNPMNAKGHTFKIGATIGCACYPNDSGEIDQLIKMADTALYHAKHQNKGSLKIYSELSLEERKLVNDIEQMKL</sequence>
<organism evidence="3 4">
    <name type="scientific">Thiomicrorhabdus marina</name>
    <dbReference type="NCBI Taxonomy" id="2818442"/>
    <lineage>
        <taxon>Bacteria</taxon>
        <taxon>Pseudomonadati</taxon>
        <taxon>Pseudomonadota</taxon>
        <taxon>Gammaproteobacteria</taxon>
        <taxon>Thiotrichales</taxon>
        <taxon>Piscirickettsiaceae</taxon>
        <taxon>Thiomicrorhabdus</taxon>
    </lineage>
</organism>
<dbReference type="InterPro" id="IPR000160">
    <property type="entry name" value="GGDEF_dom"/>
</dbReference>
<feature type="domain" description="GGDEF" evidence="2">
    <location>
        <begin position="406"/>
        <end position="540"/>
    </location>
</feature>
<keyword evidence="1" id="KW-0812">Transmembrane</keyword>
<dbReference type="InterPro" id="IPR029787">
    <property type="entry name" value="Nucleotide_cyclase"/>
</dbReference>
<dbReference type="Gene3D" id="3.30.70.270">
    <property type="match status" value="1"/>
</dbReference>
<feature type="transmembrane region" description="Helical" evidence="1">
    <location>
        <begin position="17"/>
        <end position="40"/>
    </location>
</feature>
<dbReference type="RefSeq" id="WP_208148244.1">
    <property type="nucleotide sequence ID" value="NZ_JAGETV010000005.1"/>
</dbReference>
<dbReference type="Pfam" id="PF21623">
    <property type="entry name" value="HK_sensor_dom_bact"/>
    <property type="match status" value="1"/>
</dbReference>
<dbReference type="PANTHER" id="PTHR46663">
    <property type="entry name" value="DIGUANYLATE CYCLASE DGCT-RELATED"/>
    <property type="match status" value="1"/>
</dbReference>
<dbReference type="NCBIfam" id="TIGR00254">
    <property type="entry name" value="GGDEF"/>
    <property type="match status" value="1"/>
</dbReference>
<dbReference type="Pfam" id="PF00990">
    <property type="entry name" value="GGDEF"/>
    <property type="match status" value="1"/>
</dbReference>
<dbReference type="InterPro" id="IPR048760">
    <property type="entry name" value="VP0354-like_sensor_dom"/>
</dbReference>
<proteinExistence type="predicted"/>
<evidence type="ECO:0000313" key="4">
    <source>
        <dbReference type="Proteomes" id="UP000664835"/>
    </source>
</evidence>
<keyword evidence="1" id="KW-0472">Membrane</keyword>
<dbReference type="SUPFAM" id="SSF55073">
    <property type="entry name" value="Nucleotide cyclase"/>
    <property type="match status" value="1"/>
</dbReference>
<dbReference type="CDD" id="cd01949">
    <property type="entry name" value="GGDEF"/>
    <property type="match status" value="1"/>
</dbReference>
<dbReference type="SMART" id="SM00267">
    <property type="entry name" value="GGDEF"/>
    <property type="match status" value="1"/>
</dbReference>
<protein>
    <submittedName>
        <fullName evidence="3">GGDEF domain-containing protein</fullName>
    </submittedName>
</protein>
<feature type="transmembrane region" description="Helical" evidence="1">
    <location>
        <begin position="341"/>
        <end position="361"/>
    </location>
</feature>
<dbReference type="InterPro" id="IPR043128">
    <property type="entry name" value="Rev_trsase/Diguanyl_cyclase"/>
</dbReference>
<name>A0ABS3Q3C1_9GAMM</name>
<comment type="caution">
    <text evidence="3">The sequence shown here is derived from an EMBL/GenBank/DDBJ whole genome shotgun (WGS) entry which is preliminary data.</text>
</comment>
<dbReference type="PANTHER" id="PTHR46663:SF2">
    <property type="entry name" value="GGDEF DOMAIN-CONTAINING PROTEIN"/>
    <property type="match status" value="1"/>
</dbReference>
<evidence type="ECO:0000259" key="2">
    <source>
        <dbReference type="PROSITE" id="PS50887"/>
    </source>
</evidence>
<gene>
    <name evidence="3" type="ORF">J3998_04345</name>
</gene>